<dbReference type="PANTHER" id="PTHR36917">
    <property type="entry name" value="INTRACELLULAR SEPTATION PROTEIN A-RELATED"/>
    <property type="match status" value="1"/>
</dbReference>
<dbReference type="EMBL" id="CP030057">
    <property type="protein sequence ID" value="QOZ64003.1"/>
    <property type="molecule type" value="Genomic_DNA"/>
</dbReference>
<feature type="transmembrane region" description="Helical" evidence="5">
    <location>
        <begin position="89"/>
        <end position="108"/>
    </location>
</feature>
<dbReference type="Proteomes" id="UP000593880">
    <property type="component" value="Chromosome"/>
</dbReference>
<evidence type="ECO:0000313" key="7">
    <source>
        <dbReference type="Proteomes" id="UP000593880"/>
    </source>
</evidence>
<evidence type="ECO:0000313" key="6">
    <source>
        <dbReference type="EMBL" id="QOZ64003.1"/>
    </source>
</evidence>
<feature type="transmembrane region" description="Helical" evidence="5">
    <location>
        <begin position="150"/>
        <end position="173"/>
    </location>
</feature>
<evidence type="ECO:0000256" key="3">
    <source>
        <dbReference type="ARBA" id="ARBA00022989"/>
    </source>
</evidence>
<dbReference type="InterPro" id="IPR006008">
    <property type="entry name" value="YciB"/>
</dbReference>
<feature type="transmembrane region" description="Helical" evidence="5">
    <location>
        <begin position="120"/>
        <end position="144"/>
    </location>
</feature>
<reference evidence="6 7" key="1">
    <citation type="submission" date="2018-06" db="EMBL/GenBank/DDBJ databases">
        <title>Comparative genomics of rhizobia nodulating Arachis hypogaea in China.</title>
        <authorList>
            <person name="Li Y."/>
        </authorList>
    </citation>
    <scope>NUCLEOTIDE SEQUENCE [LARGE SCALE GENOMIC DNA]</scope>
    <source>
        <strain evidence="6 7">CCBAU 51658</strain>
    </source>
</reference>
<evidence type="ECO:0000256" key="1">
    <source>
        <dbReference type="ARBA" id="ARBA00022475"/>
    </source>
</evidence>
<evidence type="ECO:0000256" key="5">
    <source>
        <dbReference type="SAM" id="Phobius"/>
    </source>
</evidence>
<keyword evidence="2 5" id="KW-0812">Transmembrane</keyword>
<dbReference type="RefSeq" id="WP_128967631.1">
    <property type="nucleotide sequence ID" value="NZ_BMHC01000002.1"/>
</dbReference>
<name>A0ABX6URG3_9BRAD</name>
<proteinExistence type="predicted"/>
<keyword evidence="7" id="KW-1185">Reference proteome</keyword>
<keyword evidence="3 5" id="KW-1133">Transmembrane helix</keyword>
<dbReference type="Pfam" id="PF04279">
    <property type="entry name" value="IspA"/>
    <property type="match status" value="1"/>
</dbReference>
<keyword evidence="1" id="KW-1003">Cell membrane</keyword>
<keyword evidence="4 5" id="KW-0472">Membrane</keyword>
<organism evidence="6 7">
    <name type="scientific">Bradyrhizobium guangdongense</name>
    <dbReference type="NCBI Taxonomy" id="1325090"/>
    <lineage>
        <taxon>Bacteria</taxon>
        <taxon>Pseudomonadati</taxon>
        <taxon>Pseudomonadota</taxon>
        <taxon>Alphaproteobacteria</taxon>
        <taxon>Hyphomicrobiales</taxon>
        <taxon>Nitrobacteraceae</taxon>
        <taxon>Bradyrhizobium</taxon>
    </lineage>
</organism>
<sequence>MSDFLRAAKFLLLDLSSTIFFVVLQLLTHNTILSVVLGSALGVIQILIQLIRGRPVHSMEWLSLFLVLAAGSATIATDDPRFVLFKPSLIYGIVGAMMLRAGWMIRYLPGIAKAVSSDVAVVVGYCWAALMFLSAVLNALVAAVCTVQTWAMVMPIFGIVSKVAIFVGGFVAIRLATMRRIQAMPPNERESLLATAGMLMSKSA</sequence>
<evidence type="ECO:0000256" key="2">
    <source>
        <dbReference type="ARBA" id="ARBA00022692"/>
    </source>
</evidence>
<protein>
    <submittedName>
        <fullName evidence="6">Intracellular septation protein</fullName>
    </submittedName>
</protein>
<feature type="transmembrane region" description="Helical" evidence="5">
    <location>
        <begin position="58"/>
        <end position="77"/>
    </location>
</feature>
<feature type="transmembrane region" description="Helical" evidence="5">
    <location>
        <begin position="32"/>
        <end position="51"/>
    </location>
</feature>
<evidence type="ECO:0000256" key="4">
    <source>
        <dbReference type="ARBA" id="ARBA00023136"/>
    </source>
</evidence>
<accession>A0ABX6URG3</accession>
<dbReference type="PANTHER" id="PTHR36917:SF1">
    <property type="entry name" value="INNER MEMBRANE-SPANNING PROTEIN YCIB"/>
    <property type="match status" value="1"/>
</dbReference>
<gene>
    <name evidence="6" type="ORF">XH86_27375</name>
</gene>